<accession>A0A495MKB6</accession>
<dbReference type="PROSITE" id="PS51257">
    <property type="entry name" value="PROKAR_LIPOPROTEIN"/>
    <property type="match status" value="1"/>
</dbReference>
<dbReference type="AlphaFoldDB" id="A0A495MKB6"/>
<name>A0A495MKB6_9FLAO</name>
<evidence type="ECO:0000256" key="1">
    <source>
        <dbReference type="SAM" id="SignalP"/>
    </source>
</evidence>
<dbReference type="Proteomes" id="UP000277579">
    <property type="component" value="Unassembled WGS sequence"/>
</dbReference>
<feature type="chain" id="PRO_5019755521" description="Lipoprotein" evidence="1">
    <location>
        <begin position="25"/>
        <end position="177"/>
    </location>
</feature>
<dbReference type="RefSeq" id="WP_147406558.1">
    <property type="nucleotide sequence ID" value="NZ_RBLC01000001.1"/>
</dbReference>
<protein>
    <recommendedName>
        <fullName evidence="4">Lipoprotein</fullName>
    </recommendedName>
</protein>
<organism evidence="2 3">
    <name type="scientific">Flavobacterium endophyticum</name>
    <dbReference type="NCBI Taxonomy" id="1540163"/>
    <lineage>
        <taxon>Bacteria</taxon>
        <taxon>Pseudomonadati</taxon>
        <taxon>Bacteroidota</taxon>
        <taxon>Flavobacteriia</taxon>
        <taxon>Flavobacteriales</taxon>
        <taxon>Flavobacteriaceae</taxon>
        <taxon>Flavobacterium</taxon>
    </lineage>
</organism>
<dbReference type="EMBL" id="RBLC01000001">
    <property type="protein sequence ID" value="RKS25482.1"/>
    <property type="molecule type" value="Genomic_DNA"/>
</dbReference>
<gene>
    <name evidence="2" type="ORF">CLV94_0516</name>
</gene>
<evidence type="ECO:0000313" key="3">
    <source>
        <dbReference type="Proteomes" id="UP000277579"/>
    </source>
</evidence>
<proteinExistence type="predicted"/>
<comment type="caution">
    <text evidence="2">The sequence shown here is derived from an EMBL/GenBank/DDBJ whole genome shotgun (WGS) entry which is preliminary data.</text>
</comment>
<dbReference type="OrthoDB" id="1441966at2"/>
<feature type="signal peptide" evidence="1">
    <location>
        <begin position="1"/>
        <end position="24"/>
    </location>
</feature>
<keyword evidence="1" id="KW-0732">Signal</keyword>
<evidence type="ECO:0000313" key="2">
    <source>
        <dbReference type="EMBL" id="RKS25482.1"/>
    </source>
</evidence>
<reference evidence="2 3" key="1">
    <citation type="submission" date="2018-10" db="EMBL/GenBank/DDBJ databases">
        <title>Genomic Encyclopedia of Archaeal and Bacterial Type Strains, Phase II (KMG-II): from individual species to whole genera.</title>
        <authorList>
            <person name="Goeker M."/>
        </authorList>
    </citation>
    <scope>NUCLEOTIDE SEQUENCE [LARGE SCALE GENOMIC DNA]</scope>
    <source>
        <strain evidence="2 3">DSM 29537</strain>
    </source>
</reference>
<keyword evidence="3" id="KW-1185">Reference proteome</keyword>
<sequence length="177" mass="20042">MPKPVPLFLLLGWLMLAGCSGSTTDPTALYNKKANELMAKVIEDSNCSCLLPIPKKSLIAMAYAESLSPKIENIVIEKLKLRNNAELDSLANWSREFKLDPQTLKKNGVKIISLEDFNYKNDSIIKICPNGILSLQKPIFDRHFKRAVIDYKWAFSCMSGPISTFEFKNNKWTPIED</sequence>
<evidence type="ECO:0008006" key="4">
    <source>
        <dbReference type="Google" id="ProtNLM"/>
    </source>
</evidence>